<gene>
    <name evidence="1" type="ORF">SSFG_06624</name>
</gene>
<sequence length="31" mass="3295">MIVDELRPSCRLPVSMILATANAPEEAGPRG</sequence>
<name>D6A2E8_STRV1</name>
<evidence type="ECO:0000313" key="2">
    <source>
        <dbReference type="Proteomes" id="UP000003824"/>
    </source>
</evidence>
<proteinExistence type="predicted"/>
<dbReference type="Proteomes" id="UP000003824">
    <property type="component" value="Unassembled WGS sequence"/>
</dbReference>
<evidence type="ECO:0000313" key="1">
    <source>
        <dbReference type="EMBL" id="EFE71386.2"/>
    </source>
</evidence>
<reference evidence="2" key="1">
    <citation type="submission" date="2008-12" db="EMBL/GenBank/DDBJ databases">
        <title>Annotation of Streptomyces ghanaensis ATCC 14672.</title>
        <authorList>
            <consortium name="The Broad Institute Genome Sequencing Platform"/>
            <consortium name="Broad Institute Microbial Sequencing Center"/>
            <person name="Fischbach M."/>
            <person name="Ward D."/>
            <person name="Young S."/>
            <person name="Kodira C.D."/>
            <person name="Zeng Q."/>
            <person name="Koehrsen M."/>
            <person name="Godfrey P."/>
            <person name="Alvarado L."/>
            <person name="Berlin A.M."/>
            <person name="Borenstein D."/>
            <person name="Chen Z."/>
            <person name="Engels R."/>
            <person name="Freedman E."/>
            <person name="Gellesch M."/>
            <person name="Goldberg J."/>
            <person name="Griggs A."/>
            <person name="Gujja S."/>
            <person name="Heiman D.I."/>
            <person name="Hepburn T.A."/>
            <person name="Howarth C."/>
            <person name="Jen D."/>
            <person name="Larson L."/>
            <person name="Lewis B."/>
            <person name="Mehta T."/>
            <person name="Park D."/>
            <person name="Pearson M."/>
            <person name="Roberts A."/>
            <person name="Saif S."/>
            <person name="Shea T.D."/>
            <person name="Shenoy N."/>
            <person name="Sisk P."/>
            <person name="Stolte C."/>
            <person name="Sykes S.N."/>
            <person name="Walk T."/>
            <person name="White J."/>
            <person name="Yandava C."/>
            <person name="Straight P."/>
            <person name="Clardy J."/>
            <person name="Hung D."/>
            <person name="Kolter R."/>
            <person name="Mekalanos J."/>
            <person name="Walker S."/>
            <person name="Walsh C.T."/>
            <person name="Wieland B.L.C."/>
            <person name="Ilzarbe M."/>
            <person name="Galagan J."/>
            <person name="Nusbaum C."/>
            <person name="Birren B."/>
        </authorList>
    </citation>
    <scope>NUCLEOTIDE SEQUENCE [LARGE SCALE GENOMIC DNA]</scope>
    <source>
        <strain evidence="2">ATCC 14672 / DSM 40746 / JCM 4963 / KCTC 9882 / NRRL B-12104 / FH 1290</strain>
    </source>
</reference>
<accession>D6A2E8</accession>
<dbReference type="EMBL" id="DS999641">
    <property type="protein sequence ID" value="EFE71386.2"/>
    <property type="molecule type" value="Genomic_DNA"/>
</dbReference>
<dbReference type="AlphaFoldDB" id="D6A2E8"/>
<protein>
    <submittedName>
        <fullName evidence="1">Predicted protein</fullName>
    </submittedName>
</protein>
<organism evidence="1 2">
    <name type="scientific">Streptomyces viridosporus (strain ATCC 14672 / DSM 40746 / JCM 4963 / KCTC 9882 / NRRL B-12104 / FH 1290)</name>
    <name type="common">Streptomyces ghanaensis</name>
    <dbReference type="NCBI Taxonomy" id="566461"/>
    <lineage>
        <taxon>Bacteria</taxon>
        <taxon>Bacillati</taxon>
        <taxon>Actinomycetota</taxon>
        <taxon>Actinomycetes</taxon>
        <taxon>Kitasatosporales</taxon>
        <taxon>Streptomycetaceae</taxon>
        <taxon>Streptomyces</taxon>
    </lineage>
</organism>